<dbReference type="AlphaFoldDB" id="A0A6S7B493"/>
<dbReference type="Pfam" id="PF14373">
    <property type="entry name" value="Imm_superinfect"/>
    <property type="match status" value="1"/>
</dbReference>
<protein>
    <submittedName>
        <fullName evidence="2">Uncharacterized protein</fullName>
    </submittedName>
</protein>
<gene>
    <name evidence="2" type="ORF">LMG28614_02453</name>
</gene>
<dbReference type="InterPro" id="IPR016410">
    <property type="entry name" value="Phage_imm"/>
</dbReference>
<dbReference type="Proteomes" id="UP000494365">
    <property type="component" value="Unassembled WGS sequence"/>
</dbReference>
<feature type="transmembrane region" description="Helical" evidence="1">
    <location>
        <begin position="32"/>
        <end position="52"/>
    </location>
</feature>
<feature type="transmembrane region" description="Helical" evidence="1">
    <location>
        <begin position="7"/>
        <end position="26"/>
    </location>
</feature>
<name>A0A6S7B493_9BURK</name>
<organism evidence="2 3">
    <name type="scientific">Paraburkholderia ultramafica</name>
    <dbReference type="NCBI Taxonomy" id="1544867"/>
    <lineage>
        <taxon>Bacteria</taxon>
        <taxon>Pseudomonadati</taxon>
        <taxon>Pseudomonadota</taxon>
        <taxon>Betaproteobacteria</taxon>
        <taxon>Burkholderiales</taxon>
        <taxon>Burkholderiaceae</taxon>
        <taxon>Paraburkholderia</taxon>
    </lineage>
</organism>
<proteinExistence type="predicted"/>
<keyword evidence="1" id="KW-0812">Transmembrane</keyword>
<keyword evidence="3" id="KW-1185">Reference proteome</keyword>
<sequence>MLTIVEGAVFLGALMLYLAPAIIADAREREDAFAVTMVNILLGWTVTLAQYVDNGFGGNARREVIHVRDFDPAAARNFVARHWRLSIVNLSGKDVVTCSDAGEVEQVSHPGGTKAGFLHQLAQGGFLQVFTGHGFSAW</sequence>
<reference evidence="2 3" key="1">
    <citation type="submission" date="2020-04" db="EMBL/GenBank/DDBJ databases">
        <authorList>
            <person name="De Canck E."/>
        </authorList>
    </citation>
    <scope>NUCLEOTIDE SEQUENCE [LARGE SCALE GENOMIC DNA]</scope>
    <source>
        <strain evidence="2 3">LMG 28614</strain>
    </source>
</reference>
<accession>A0A6S7B493</accession>
<evidence type="ECO:0000313" key="2">
    <source>
        <dbReference type="EMBL" id="CAB3787229.1"/>
    </source>
</evidence>
<evidence type="ECO:0000256" key="1">
    <source>
        <dbReference type="SAM" id="Phobius"/>
    </source>
</evidence>
<evidence type="ECO:0000313" key="3">
    <source>
        <dbReference type="Proteomes" id="UP000494365"/>
    </source>
</evidence>
<dbReference type="EMBL" id="CADIKK010000010">
    <property type="protein sequence ID" value="CAB3787229.1"/>
    <property type="molecule type" value="Genomic_DNA"/>
</dbReference>
<keyword evidence="1" id="KW-1133">Transmembrane helix</keyword>
<keyword evidence="1" id="KW-0472">Membrane</keyword>